<feature type="compositionally biased region" description="Acidic residues" evidence="1">
    <location>
        <begin position="1"/>
        <end position="12"/>
    </location>
</feature>
<dbReference type="GO" id="GO:0030686">
    <property type="term" value="C:90S preribosome"/>
    <property type="evidence" value="ECO:0007669"/>
    <property type="project" value="TreeGrafter"/>
</dbReference>
<feature type="compositionally biased region" description="Acidic residues" evidence="1">
    <location>
        <begin position="22"/>
        <end position="32"/>
    </location>
</feature>
<dbReference type="Pfam" id="PF14617">
    <property type="entry name" value="CMS1"/>
    <property type="match status" value="1"/>
</dbReference>
<feature type="compositionally biased region" description="Basic residues" evidence="1">
    <location>
        <begin position="54"/>
        <end position="67"/>
    </location>
</feature>
<feature type="region of interest" description="Disordered" evidence="1">
    <location>
        <begin position="1"/>
        <end position="86"/>
    </location>
</feature>
<dbReference type="Proteomes" id="UP000191144">
    <property type="component" value="Chromosome C"/>
</dbReference>
<organism evidence="2 3">
    <name type="scientific">Lachancea meyersii CBS 8951</name>
    <dbReference type="NCBI Taxonomy" id="1266667"/>
    <lineage>
        <taxon>Eukaryota</taxon>
        <taxon>Fungi</taxon>
        <taxon>Dikarya</taxon>
        <taxon>Ascomycota</taxon>
        <taxon>Saccharomycotina</taxon>
        <taxon>Saccharomycetes</taxon>
        <taxon>Saccharomycetales</taxon>
        <taxon>Saccharomycetaceae</taxon>
        <taxon>Lachancea</taxon>
    </lineage>
</organism>
<evidence type="ECO:0000313" key="3">
    <source>
        <dbReference type="Proteomes" id="UP000191144"/>
    </source>
</evidence>
<sequence>MPLGDDLDDGLDYEVQVSDSENAVEFENELETESQKRSRTNSDVGETGSDRPQSKRQKKLAKSKLHQKKVEKVEHEKEQKKQLPKSSPERIVEYFATLVRERNPNLSALELEEQYFKKTDFISTERYEKDRELDNFQDFVNSFSKSPRAVVLSASNIRVADVFRSLGGSQNAVKLFSKTKLKDDVARVDLLLKGSSGEETTSNKKAKKDKKKQSSIKYFVSTPARMSKILESTDVLFEGKEKLDIFLDASYLDPKTNTLFTSEDCTALFKVLRDFLQNKSSVKILLF</sequence>
<dbReference type="AlphaFoldDB" id="A0A1G4IZU0"/>
<reference evidence="3" key="1">
    <citation type="submission" date="2016-03" db="EMBL/GenBank/DDBJ databases">
        <authorList>
            <person name="Devillers Hugo."/>
        </authorList>
    </citation>
    <scope>NUCLEOTIDE SEQUENCE [LARGE SCALE GENOMIC DNA]</scope>
</reference>
<gene>
    <name evidence="2" type="ORF">LAME_0C02454G</name>
</gene>
<dbReference type="OrthoDB" id="1929311at2759"/>
<dbReference type="PANTHER" id="PTHR24030:SF0">
    <property type="entry name" value="PROTEIN CMSS1"/>
    <property type="match status" value="1"/>
</dbReference>
<evidence type="ECO:0000256" key="1">
    <source>
        <dbReference type="SAM" id="MobiDB-lite"/>
    </source>
</evidence>
<accession>A0A1G4IZU0</accession>
<proteinExistence type="predicted"/>
<protein>
    <submittedName>
        <fullName evidence="2">LAME_0C02454g1_1</fullName>
    </submittedName>
</protein>
<evidence type="ECO:0000313" key="2">
    <source>
        <dbReference type="EMBL" id="SCU82694.1"/>
    </source>
</evidence>
<dbReference type="GO" id="GO:0005634">
    <property type="term" value="C:nucleus"/>
    <property type="evidence" value="ECO:0007669"/>
    <property type="project" value="TreeGrafter"/>
</dbReference>
<feature type="compositionally biased region" description="Basic and acidic residues" evidence="1">
    <location>
        <begin position="68"/>
        <end position="86"/>
    </location>
</feature>
<dbReference type="EMBL" id="LT598479">
    <property type="protein sequence ID" value="SCU82694.1"/>
    <property type="molecule type" value="Genomic_DNA"/>
</dbReference>
<keyword evidence="3" id="KW-1185">Reference proteome</keyword>
<name>A0A1G4IZU0_9SACH</name>
<dbReference type="InterPro" id="IPR032704">
    <property type="entry name" value="Cms1"/>
</dbReference>
<dbReference type="PANTHER" id="PTHR24030">
    <property type="entry name" value="PROTEIN CMSS1"/>
    <property type="match status" value="1"/>
</dbReference>